<keyword evidence="12" id="KW-0349">Heme</keyword>
<keyword evidence="8 12" id="KW-0496">Mitochondrion</keyword>
<dbReference type="AlphaFoldDB" id="A0A0R3WCF5"/>
<dbReference type="Proteomes" id="UP000282613">
    <property type="component" value="Unassembled WGS sequence"/>
</dbReference>
<dbReference type="Pfam" id="PF05328">
    <property type="entry name" value="CybS"/>
    <property type="match status" value="1"/>
</dbReference>
<evidence type="ECO:0000313" key="14">
    <source>
        <dbReference type="Proteomes" id="UP000282613"/>
    </source>
</evidence>
<keyword evidence="11" id="KW-0408">Iron</keyword>
<proteinExistence type="inferred from homology"/>
<organism evidence="15">
    <name type="scientific">Taenia asiatica</name>
    <name type="common">Asian tapeworm</name>
    <dbReference type="NCBI Taxonomy" id="60517"/>
    <lineage>
        <taxon>Eukaryota</taxon>
        <taxon>Metazoa</taxon>
        <taxon>Spiralia</taxon>
        <taxon>Lophotrochozoa</taxon>
        <taxon>Platyhelminthes</taxon>
        <taxon>Cestoda</taxon>
        <taxon>Eucestoda</taxon>
        <taxon>Cyclophyllidea</taxon>
        <taxon>Taeniidae</taxon>
        <taxon>Taenia</taxon>
    </lineage>
</organism>
<sequence>MSFALLASKHLIRRAAVSSFISANACRTLVCTPNSNAKLGTGNHPSTVIWIKLFLGTSFPSSANTIAIHLAAPLPVTSGFLPSHHWTIERVIAVSMLPMYPIALIYEPYLMDYVVSAAVSLHAYWGFGGVIRDYAIERKYGPLVPKVLQLLWKAICLFGFAGFTYFNYYDIGVIKGIKKIWSL</sequence>
<dbReference type="OrthoDB" id="18577at2759"/>
<keyword evidence="14" id="KW-1185">Reference proteome</keyword>
<evidence type="ECO:0000256" key="12">
    <source>
        <dbReference type="RuleBase" id="RU364031"/>
    </source>
</evidence>
<dbReference type="GO" id="GO:0020037">
    <property type="term" value="F:heme binding"/>
    <property type="evidence" value="ECO:0007669"/>
    <property type="project" value="TreeGrafter"/>
</dbReference>
<reference evidence="15" key="1">
    <citation type="submission" date="2017-02" db="UniProtKB">
        <authorList>
            <consortium name="WormBaseParasite"/>
        </authorList>
    </citation>
    <scope>IDENTIFICATION</scope>
</reference>
<evidence type="ECO:0000313" key="13">
    <source>
        <dbReference type="EMBL" id="VDK40155.1"/>
    </source>
</evidence>
<evidence type="ECO:0000256" key="1">
    <source>
        <dbReference type="ARBA" id="ARBA00004448"/>
    </source>
</evidence>
<reference evidence="13 14" key="2">
    <citation type="submission" date="2018-11" db="EMBL/GenBank/DDBJ databases">
        <authorList>
            <consortium name="Pathogen Informatics"/>
        </authorList>
    </citation>
    <scope>NUCLEOTIDE SEQUENCE [LARGE SCALE GENOMIC DNA]</scope>
</reference>
<keyword evidence="7 12" id="KW-1133">Transmembrane helix</keyword>
<evidence type="ECO:0000256" key="10">
    <source>
        <dbReference type="PIRSR" id="PIRSR607992-1"/>
    </source>
</evidence>
<evidence type="ECO:0000256" key="6">
    <source>
        <dbReference type="ARBA" id="ARBA00022946"/>
    </source>
</evidence>
<evidence type="ECO:0000256" key="7">
    <source>
        <dbReference type="ARBA" id="ARBA00022989"/>
    </source>
</evidence>
<evidence type="ECO:0000256" key="11">
    <source>
        <dbReference type="PIRSR" id="PIRSR607992-2"/>
    </source>
</evidence>
<keyword evidence="12" id="KW-0249">Electron transport</keyword>
<comment type="similarity">
    <text evidence="2 12">Belongs to the CybS family.</text>
</comment>
<keyword evidence="5 12" id="KW-0999">Mitochondrion inner membrane</keyword>
<feature type="transmembrane region" description="Helical" evidence="12">
    <location>
        <begin position="147"/>
        <end position="169"/>
    </location>
</feature>
<evidence type="ECO:0000256" key="3">
    <source>
        <dbReference type="ARBA" id="ARBA00022448"/>
    </source>
</evidence>
<dbReference type="GO" id="GO:0046872">
    <property type="term" value="F:metal ion binding"/>
    <property type="evidence" value="ECO:0007669"/>
    <property type="project" value="UniProtKB-KW"/>
</dbReference>
<evidence type="ECO:0000256" key="5">
    <source>
        <dbReference type="ARBA" id="ARBA00022792"/>
    </source>
</evidence>
<dbReference type="InterPro" id="IPR007992">
    <property type="entry name" value="CybS"/>
</dbReference>
<dbReference type="WBParaSite" id="TASK_0000838401-mRNA-1">
    <property type="protein sequence ID" value="TASK_0000838401-mRNA-1"/>
    <property type="gene ID" value="TASK_0000838401"/>
</dbReference>
<evidence type="ECO:0000256" key="9">
    <source>
        <dbReference type="ARBA" id="ARBA00023136"/>
    </source>
</evidence>
<protein>
    <recommendedName>
        <fullName evidence="12">Succinate dehydrogenase [ubiquinone] cytochrome b small subunit</fullName>
    </recommendedName>
</protein>
<evidence type="ECO:0000256" key="2">
    <source>
        <dbReference type="ARBA" id="ARBA00007294"/>
    </source>
</evidence>
<dbReference type="EMBL" id="UYRS01018790">
    <property type="protein sequence ID" value="VDK40155.1"/>
    <property type="molecule type" value="Genomic_DNA"/>
</dbReference>
<dbReference type="Gene3D" id="1.20.1300.10">
    <property type="entry name" value="Fumarate reductase/succinate dehydrogenase, transmembrane subunit"/>
    <property type="match status" value="1"/>
</dbReference>
<dbReference type="PANTHER" id="PTHR13337:SF2">
    <property type="entry name" value="SUCCINATE DEHYDROGENASE [UBIQUINONE] CYTOCHROME B SMALL SUBUNIT, MITOCHONDRIAL"/>
    <property type="match status" value="1"/>
</dbReference>
<name>A0A0R3WCF5_TAEAS</name>
<keyword evidence="3 12" id="KW-0813">Transport</keyword>
<dbReference type="STRING" id="60517.A0A0R3WCF5"/>
<dbReference type="GO" id="GO:0006121">
    <property type="term" value="P:mitochondrial electron transport, succinate to ubiquinone"/>
    <property type="evidence" value="ECO:0007669"/>
    <property type="project" value="TreeGrafter"/>
</dbReference>
<keyword evidence="9 12" id="KW-0472">Membrane</keyword>
<feature type="binding site" description="axial binding residue" evidence="11">
    <location>
        <position position="122"/>
    </location>
    <ligand>
        <name>heme b</name>
        <dbReference type="ChEBI" id="CHEBI:60344"/>
        <note>ligand shared with SDHC</note>
    </ligand>
    <ligandPart>
        <name>Fe</name>
        <dbReference type="ChEBI" id="CHEBI:18248"/>
    </ligandPart>
</feature>
<dbReference type="GO" id="GO:0005743">
    <property type="term" value="C:mitochondrial inner membrane"/>
    <property type="evidence" value="ECO:0007669"/>
    <property type="project" value="UniProtKB-SubCell"/>
</dbReference>
<dbReference type="PANTHER" id="PTHR13337">
    <property type="entry name" value="SUCCINATE DEHYDROGENASE"/>
    <property type="match status" value="1"/>
</dbReference>
<keyword evidence="11 12" id="KW-0479">Metal-binding</keyword>
<evidence type="ECO:0000256" key="8">
    <source>
        <dbReference type="ARBA" id="ARBA00023128"/>
    </source>
</evidence>
<keyword evidence="6 12" id="KW-0809">Transit peptide</keyword>
<dbReference type="InterPro" id="IPR034804">
    <property type="entry name" value="SQR/QFR_C/D"/>
</dbReference>
<feature type="binding site" evidence="10">
    <location>
        <position position="134"/>
    </location>
    <ligand>
        <name>a ubiquinone</name>
        <dbReference type="ChEBI" id="CHEBI:16389"/>
        <note>ligand shared with IP/SDHB</note>
    </ligand>
</feature>
<accession>A0A0R3WCF5</accession>
<comment type="caution">
    <text evidence="12">Lacks conserved residue(s) required for the propagation of feature annotation.</text>
</comment>
<dbReference type="GO" id="GO:0006099">
    <property type="term" value="P:tricarboxylic acid cycle"/>
    <property type="evidence" value="ECO:0007669"/>
    <property type="project" value="UniProtKB-KW"/>
</dbReference>
<evidence type="ECO:0000256" key="4">
    <source>
        <dbReference type="ARBA" id="ARBA00022692"/>
    </source>
</evidence>
<keyword evidence="12" id="KW-0816">Tricarboxylic acid cycle</keyword>
<comment type="subcellular location">
    <subcellularLocation>
        <location evidence="1 12">Mitochondrion inner membrane</location>
        <topology evidence="1 12">Multi-pass membrane protein</topology>
    </subcellularLocation>
</comment>
<dbReference type="GO" id="GO:0048039">
    <property type="term" value="F:ubiquinone binding"/>
    <property type="evidence" value="ECO:0007669"/>
    <property type="project" value="TreeGrafter"/>
</dbReference>
<evidence type="ECO:0000313" key="15">
    <source>
        <dbReference type="WBParaSite" id="TASK_0000838401-mRNA-1"/>
    </source>
</evidence>
<comment type="function">
    <text evidence="12">Membrane-anchoring subunit of succinate dehydrogenase (SDH) that is involved in complex II of the mitochondrial electron transport chain and is responsible for transferring electrons from succinate to ubiquinone (coenzyme Q).</text>
</comment>
<gene>
    <name evidence="13" type="ORF">TASK_LOCUS8385</name>
</gene>
<keyword evidence="4 12" id="KW-0812">Transmembrane</keyword>